<keyword evidence="4 11" id="KW-0548">Nucleotidyltransferase</keyword>
<evidence type="ECO:0000256" key="9">
    <source>
        <dbReference type="ARBA" id="ARBA00023125"/>
    </source>
</evidence>
<dbReference type="Pfam" id="PF02457">
    <property type="entry name" value="DAC"/>
    <property type="match status" value="1"/>
</dbReference>
<evidence type="ECO:0000256" key="1">
    <source>
        <dbReference type="ARBA" id="ARBA00000877"/>
    </source>
</evidence>
<dbReference type="EMBL" id="AP025628">
    <property type="protein sequence ID" value="BDG62123.1"/>
    <property type="molecule type" value="Genomic_DNA"/>
</dbReference>
<keyword evidence="3 11" id="KW-0808">Transferase</keyword>
<keyword evidence="7 11" id="KW-0067">ATP-binding</keyword>
<dbReference type="SUPFAM" id="SSF47781">
    <property type="entry name" value="RuvA domain 2-like"/>
    <property type="match status" value="1"/>
</dbReference>
<accession>A0AA35CP29</accession>
<evidence type="ECO:0000256" key="2">
    <source>
        <dbReference type="ARBA" id="ARBA00001946"/>
    </source>
</evidence>
<evidence type="ECO:0000256" key="8">
    <source>
        <dbReference type="ARBA" id="ARBA00022842"/>
    </source>
</evidence>
<evidence type="ECO:0000256" key="11">
    <source>
        <dbReference type="HAMAP-Rule" id="MF_01438"/>
    </source>
</evidence>
<keyword evidence="5 11" id="KW-0547">Nucleotide-binding</keyword>
<comment type="subunit">
    <text evidence="11">Homooctamer.</text>
</comment>
<dbReference type="Gene3D" id="1.20.1260.110">
    <property type="entry name" value="DNA integrity scanning linker region"/>
    <property type="match status" value="1"/>
</dbReference>
<dbReference type="RefSeq" id="WP_264842724.1">
    <property type="nucleotide sequence ID" value="NZ_AP025628.1"/>
</dbReference>
<dbReference type="EC" id="2.7.7.85" evidence="11"/>
<keyword evidence="14" id="KW-1185">Reference proteome</keyword>
<evidence type="ECO:0000259" key="12">
    <source>
        <dbReference type="PROSITE" id="PS51794"/>
    </source>
</evidence>
<dbReference type="InterPro" id="IPR003390">
    <property type="entry name" value="DNA_integrity_scan_DisA_N"/>
</dbReference>
<proteinExistence type="inferred from homology"/>
<feature type="binding site" evidence="11">
    <location>
        <position position="73"/>
    </location>
    <ligand>
        <name>ATP</name>
        <dbReference type="ChEBI" id="CHEBI:30616"/>
    </ligand>
</feature>
<evidence type="ECO:0000256" key="10">
    <source>
        <dbReference type="ARBA" id="ARBA00023204"/>
    </source>
</evidence>
<dbReference type="InterPro" id="IPR050338">
    <property type="entry name" value="DisA"/>
</dbReference>
<evidence type="ECO:0000256" key="5">
    <source>
        <dbReference type="ARBA" id="ARBA00022741"/>
    </source>
</evidence>
<comment type="similarity">
    <text evidence="11">Belongs to the DisA family.</text>
</comment>
<reference evidence="13" key="1">
    <citation type="submission" date="2022-03" db="EMBL/GenBank/DDBJ databases">
        <title>Complete genome sequence of Caldinitratiruptor microaerophilus.</title>
        <authorList>
            <person name="Mukaiyama R."/>
            <person name="Nishiyama T."/>
            <person name="Ueda K."/>
        </authorList>
    </citation>
    <scope>NUCLEOTIDE SEQUENCE</scope>
    <source>
        <strain evidence="13">JCM 16183</strain>
    </source>
</reference>
<evidence type="ECO:0000256" key="3">
    <source>
        <dbReference type="ARBA" id="ARBA00022679"/>
    </source>
</evidence>
<keyword evidence="8 11" id="KW-0460">Magnesium</keyword>
<dbReference type="KEGG" id="cmic:caldi_32130"/>
<feature type="binding site" evidence="11">
    <location>
        <position position="91"/>
    </location>
    <ligand>
        <name>ATP</name>
        <dbReference type="ChEBI" id="CHEBI:30616"/>
    </ligand>
</feature>
<keyword evidence="10 11" id="KW-0234">DNA repair</keyword>
<dbReference type="FunFam" id="3.40.1700.10:FF:000001">
    <property type="entry name" value="DNA integrity scanning protein DisA"/>
    <property type="match status" value="1"/>
</dbReference>
<gene>
    <name evidence="11 13" type="primary">disA</name>
    <name evidence="13" type="ORF">caldi_32130</name>
</gene>
<comment type="catalytic activity">
    <reaction evidence="1 11">
        <text>2 ATP = 3',3'-c-di-AMP + 2 diphosphate</text>
        <dbReference type="Rhea" id="RHEA:35655"/>
        <dbReference type="ChEBI" id="CHEBI:30616"/>
        <dbReference type="ChEBI" id="CHEBI:33019"/>
        <dbReference type="ChEBI" id="CHEBI:71500"/>
        <dbReference type="EC" id="2.7.7.85"/>
    </reaction>
</comment>
<dbReference type="InterPro" id="IPR018906">
    <property type="entry name" value="DNA_integrity_scan_DisA_link"/>
</dbReference>
<evidence type="ECO:0000256" key="7">
    <source>
        <dbReference type="ARBA" id="ARBA00022840"/>
    </source>
</evidence>
<dbReference type="InterPro" id="IPR010994">
    <property type="entry name" value="RuvA_2-like"/>
</dbReference>
<organism evidence="13 14">
    <name type="scientific">Caldinitratiruptor microaerophilus</name>
    <dbReference type="NCBI Taxonomy" id="671077"/>
    <lineage>
        <taxon>Bacteria</taxon>
        <taxon>Bacillati</taxon>
        <taxon>Bacillota</taxon>
        <taxon>Clostridia</taxon>
        <taxon>Eubacteriales</taxon>
        <taxon>Symbiobacteriaceae</taxon>
        <taxon>Caldinitratiruptor</taxon>
    </lineage>
</organism>
<dbReference type="InterPro" id="IPR023763">
    <property type="entry name" value="DNA_integrity_scanning_protein"/>
</dbReference>
<protein>
    <recommendedName>
        <fullName evidence="11">DNA integrity scanning protein DisA</fullName>
    </recommendedName>
    <alternativeName>
        <fullName evidence="11">Cyclic di-AMP synthase</fullName>
        <shortName evidence="11">c-di-AMP synthase</shortName>
    </alternativeName>
    <alternativeName>
        <fullName evidence="11">Diadenylate cyclase</fullName>
        <ecNumber evidence="11">2.7.7.85</ecNumber>
    </alternativeName>
</protein>
<comment type="cofactor">
    <cofactor evidence="2 11">
        <name>Mg(2+)</name>
        <dbReference type="ChEBI" id="CHEBI:18420"/>
    </cofactor>
</comment>
<dbReference type="InterPro" id="IPR036888">
    <property type="entry name" value="DNA_integrity_DisA_N_sf"/>
</dbReference>
<keyword evidence="9 11" id="KW-0238">DNA-binding</keyword>
<evidence type="ECO:0000256" key="4">
    <source>
        <dbReference type="ARBA" id="ARBA00022695"/>
    </source>
</evidence>
<dbReference type="PANTHER" id="PTHR34185">
    <property type="entry name" value="DIADENYLATE CYCLASE"/>
    <property type="match status" value="1"/>
</dbReference>
<evidence type="ECO:0000313" key="14">
    <source>
        <dbReference type="Proteomes" id="UP001163687"/>
    </source>
</evidence>
<dbReference type="GO" id="GO:0003677">
    <property type="term" value="F:DNA binding"/>
    <property type="evidence" value="ECO:0007669"/>
    <property type="project" value="UniProtKB-UniRule"/>
</dbReference>
<evidence type="ECO:0000256" key="6">
    <source>
        <dbReference type="ARBA" id="ARBA00022763"/>
    </source>
</evidence>
<sequence length="353" mass="39168">MVDERDERLGRVLRIVAPGTPLREGLENILRARTGALIVVGDTPQVLALLDGGFRIDTEFQPQYLYELAKMDGAIVLSHDARRILYANAGLVPDPAIPSTETGMRHRTAERVARQTGELTIAVSQRRSIISLYMGSLRYVLRDMSILLTKANQALQTLERYRAVLTQALVNLSALELEDLATATDVVKVLQRFASVLRIVREIERYVAELGAEGRLVGMQLEELVAGLQEEGQLLLRDYARGEDGRPPEGLAEQLAGGAIDLTDPVAIGRALGLGPTLEVPITPRGYRLLRKIPRLPMPVIENLVRHFGDLPRILRASTDELDEVDGIGEARARAIRDGLRRLREQTMLERDL</sequence>
<dbReference type="SUPFAM" id="SSF143597">
    <property type="entry name" value="YojJ-like"/>
    <property type="match status" value="1"/>
</dbReference>
<dbReference type="GO" id="GO:0006281">
    <property type="term" value="P:DNA repair"/>
    <property type="evidence" value="ECO:0007669"/>
    <property type="project" value="UniProtKB-UniRule"/>
</dbReference>
<comment type="function">
    <text evidence="11">Has also diadenylate cyclase activity, catalyzing the condensation of 2 ATP molecules into cyclic di-AMP (c-di-AMP). c-di-AMP acts as a signaling molecule that couples DNA integrity with progression of sporulation. The rise in c-di-AMP level generated by DisA while scanning the chromosome, operates as a positive signal that advances sporulation; upon encountering a lesion, the DisA focus arrests at the damaged site and halts c-di-AMP synthesis.</text>
</comment>
<dbReference type="GO" id="GO:0106408">
    <property type="term" value="F:diadenylate cyclase activity"/>
    <property type="evidence" value="ECO:0007669"/>
    <property type="project" value="UniProtKB-EC"/>
</dbReference>
<evidence type="ECO:0000313" key="13">
    <source>
        <dbReference type="EMBL" id="BDG62123.1"/>
    </source>
</evidence>
<dbReference type="Gene3D" id="3.40.1700.10">
    <property type="entry name" value="DNA integrity scanning protein, DisA, N-terminal domain"/>
    <property type="match status" value="1"/>
</dbReference>
<dbReference type="NCBIfam" id="NF010009">
    <property type="entry name" value="PRK13482.1"/>
    <property type="match status" value="1"/>
</dbReference>
<dbReference type="GO" id="GO:0005524">
    <property type="term" value="F:ATP binding"/>
    <property type="evidence" value="ECO:0007669"/>
    <property type="project" value="UniProtKB-UniRule"/>
</dbReference>
<dbReference type="PROSITE" id="PS51794">
    <property type="entry name" value="DAC"/>
    <property type="match status" value="1"/>
</dbReference>
<dbReference type="Pfam" id="PF10635">
    <property type="entry name" value="DisA-linker"/>
    <property type="match status" value="1"/>
</dbReference>
<feature type="binding site" evidence="11">
    <location>
        <begin position="104"/>
        <end position="108"/>
    </location>
    <ligand>
        <name>ATP</name>
        <dbReference type="ChEBI" id="CHEBI:30616"/>
    </ligand>
</feature>
<dbReference type="PANTHER" id="PTHR34185:SF3">
    <property type="entry name" value="DNA INTEGRITY SCANNING PROTEIN DISA"/>
    <property type="match status" value="1"/>
</dbReference>
<keyword evidence="6 11" id="KW-0227">DNA damage</keyword>
<dbReference type="Proteomes" id="UP001163687">
    <property type="component" value="Chromosome"/>
</dbReference>
<dbReference type="GO" id="GO:0004016">
    <property type="term" value="F:adenylate cyclase activity"/>
    <property type="evidence" value="ECO:0007669"/>
    <property type="project" value="TreeGrafter"/>
</dbReference>
<comment type="function">
    <text evidence="11">Participates in a DNA-damage check-point that is active prior to asymmetric division when DNA is damaged. DisA forms globular foci that rapidly scan along the chromosomes during sporulation, searching for lesions. When a lesion is present, DisA pauses at the lesion site. This triggers a cellular response that culminates in a temporary block in sporulation initiation.</text>
</comment>
<feature type="domain" description="DAC" evidence="12">
    <location>
        <begin position="6"/>
        <end position="144"/>
    </location>
</feature>
<dbReference type="Gene3D" id="1.10.150.20">
    <property type="entry name" value="5' to 3' exonuclease, C-terminal subdomain"/>
    <property type="match status" value="1"/>
</dbReference>
<dbReference type="AlphaFoldDB" id="A0AA35CP29"/>
<dbReference type="InterPro" id="IPR038331">
    <property type="entry name" value="DisA_sf"/>
</dbReference>
<dbReference type="HAMAP" id="MF_01438">
    <property type="entry name" value="DisA"/>
    <property type="match status" value="1"/>
</dbReference>
<name>A0AA35CP29_9FIRM</name>